<keyword evidence="6" id="KW-1185">Reference proteome</keyword>
<dbReference type="PANTHER" id="PTHR30363:SF44">
    <property type="entry name" value="AGA OPERON TRANSCRIPTIONAL REPRESSOR-RELATED"/>
    <property type="match status" value="1"/>
</dbReference>
<dbReference type="PROSITE" id="PS51000">
    <property type="entry name" value="HTH_DEOR_2"/>
    <property type="match status" value="1"/>
</dbReference>
<dbReference type="eggNOG" id="COG1349">
    <property type="taxonomic scope" value="Bacteria"/>
</dbReference>
<dbReference type="InterPro" id="IPR001034">
    <property type="entry name" value="DeoR_HTH"/>
</dbReference>
<dbReference type="InterPro" id="IPR014036">
    <property type="entry name" value="DeoR-like_C"/>
</dbReference>
<dbReference type="Pfam" id="PF00455">
    <property type="entry name" value="DeoRC"/>
    <property type="match status" value="1"/>
</dbReference>
<keyword evidence="3" id="KW-0804">Transcription</keyword>
<gene>
    <name evidence="5" type="ordered locus">Mesil_2850</name>
</gene>
<evidence type="ECO:0000313" key="6">
    <source>
        <dbReference type="Proteomes" id="UP000001916"/>
    </source>
</evidence>
<dbReference type="PROSITE" id="PS00894">
    <property type="entry name" value="HTH_DEOR_1"/>
    <property type="match status" value="1"/>
</dbReference>
<organism evidence="5 6">
    <name type="scientific">Allomeiothermus silvanus (strain ATCC 700542 / DSM 9946 / NBRC 106475 / NCIMB 13440 / VI-R2)</name>
    <name type="common">Thermus silvanus</name>
    <dbReference type="NCBI Taxonomy" id="526227"/>
    <lineage>
        <taxon>Bacteria</taxon>
        <taxon>Thermotogati</taxon>
        <taxon>Deinococcota</taxon>
        <taxon>Deinococci</taxon>
        <taxon>Thermales</taxon>
        <taxon>Thermaceae</taxon>
        <taxon>Allomeiothermus</taxon>
    </lineage>
</organism>
<dbReference type="KEGG" id="msv:Mesil_2850"/>
<keyword evidence="1" id="KW-0805">Transcription regulation</keyword>
<dbReference type="PRINTS" id="PR00037">
    <property type="entry name" value="HTHLACR"/>
</dbReference>
<dbReference type="OrthoDB" id="9797223at2"/>
<dbReference type="InterPro" id="IPR037171">
    <property type="entry name" value="NagB/RpiA_transferase-like"/>
</dbReference>
<dbReference type="Gene3D" id="1.10.10.10">
    <property type="entry name" value="Winged helix-like DNA-binding domain superfamily/Winged helix DNA-binding domain"/>
    <property type="match status" value="1"/>
</dbReference>
<dbReference type="AlphaFoldDB" id="D7BCV9"/>
<reference evidence="5 6" key="1">
    <citation type="journal article" date="2010" name="Stand. Genomic Sci.">
        <title>Complete genome sequence of Meiothermus silvanus type strain (VI-R2).</title>
        <authorList>
            <person name="Sikorski J."/>
            <person name="Tindall B.J."/>
            <person name="Lowry S."/>
            <person name="Lucas S."/>
            <person name="Nolan M."/>
            <person name="Copeland A."/>
            <person name="Glavina Del Rio T."/>
            <person name="Tice H."/>
            <person name="Cheng J.F."/>
            <person name="Han C."/>
            <person name="Pitluck S."/>
            <person name="Liolios K."/>
            <person name="Ivanova N."/>
            <person name="Mavromatis K."/>
            <person name="Mikhailova N."/>
            <person name="Pati A."/>
            <person name="Goodwin L."/>
            <person name="Chen A."/>
            <person name="Palaniappan K."/>
            <person name="Land M."/>
            <person name="Hauser L."/>
            <person name="Chang Y.J."/>
            <person name="Jeffries C.D."/>
            <person name="Rohde M."/>
            <person name="Goker M."/>
            <person name="Woyke T."/>
            <person name="Bristow J."/>
            <person name="Eisen J.A."/>
            <person name="Markowitz V."/>
            <person name="Hugenholtz P."/>
            <person name="Kyrpides N.C."/>
            <person name="Klenk H.P."/>
            <person name="Lapidus A."/>
        </authorList>
    </citation>
    <scope>NUCLEOTIDE SEQUENCE [LARGE SCALE GENOMIC DNA]</scope>
    <source>
        <strain evidence="6">ATCC 700542 / DSM 9946 / VI-R2</strain>
    </source>
</reference>
<dbReference type="SUPFAM" id="SSF100950">
    <property type="entry name" value="NagB/RpiA/CoA transferase-like"/>
    <property type="match status" value="1"/>
</dbReference>
<dbReference type="InterPro" id="IPR018356">
    <property type="entry name" value="Tscrpt_reg_HTH_DeoR_CS"/>
</dbReference>
<evidence type="ECO:0000259" key="4">
    <source>
        <dbReference type="PROSITE" id="PS51000"/>
    </source>
</evidence>
<protein>
    <submittedName>
        <fullName evidence="5">Transcriptional regulator, DeoR family</fullName>
    </submittedName>
</protein>
<dbReference type="HOGENOM" id="CLU_060699_1_4_0"/>
<dbReference type="SUPFAM" id="SSF46785">
    <property type="entry name" value="Winged helix' DNA-binding domain"/>
    <property type="match status" value="1"/>
</dbReference>
<dbReference type="InterPro" id="IPR036388">
    <property type="entry name" value="WH-like_DNA-bd_sf"/>
</dbReference>
<dbReference type="InterPro" id="IPR050313">
    <property type="entry name" value="Carb_Metab_HTH_regulators"/>
</dbReference>
<accession>D7BCV9</accession>
<evidence type="ECO:0000313" key="5">
    <source>
        <dbReference type="EMBL" id="ADH64692.1"/>
    </source>
</evidence>
<dbReference type="InterPro" id="IPR036390">
    <property type="entry name" value="WH_DNA-bd_sf"/>
</dbReference>
<name>D7BCV9_ALLS1</name>
<dbReference type="Pfam" id="PF08220">
    <property type="entry name" value="HTH_DeoR"/>
    <property type="match status" value="1"/>
</dbReference>
<dbReference type="GO" id="GO:0003677">
    <property type="term" value="F:DNA binding"/>
    <property type="evidence" value="ECO:0007669"/>
    <property type="project" value="UniProtKB-KW"/>
</dbReference>
<sequence>MTEPHLLPNLLPRERQERIYQLLQTRRFASVKDLAEALGVSEMTIRRDLAALGSRGLVERVFGGAQLLEQSGREQGYTQRLYQHQAAKELIARRAKQLVFEGDTVALDASTTAVYLARELKGREITVVTNSLLVAEAVADGNTQLLVLGGLFRPVARSLVGPMTEASLQGLHVDKTFFSAKGVTLRAGFTDSQMAEVAVKRLLIQAAAQKIALVDGFKFGHTALHTVVPLSGVDLLISDSHPPEEVRAELEASGAAWEVAGG</sequence>
<evidence type="ECO:0000256" key="3">
    <source>
        <dbReference type="ARBA" id="ARBA00023163"/>
    </source>
</evidence>
<evidence type="ECO:0000256" key="2">
    <source>
        <dbReference type="ARBA" id="ARBA00023125"/>
    </source>
</evidence>
<evidence type="ECO:0000256" key="1">
    <source>
        <dbReference type="ARBA" id="ARBA00023015"/>
    </source>
</evidence>
<dbReference type="GO" id="GO:0003700">
    <property type="term" value="F:DNA-binding transcription factor activity"/>
    <property type="evidence" value="ECO:0007669"/>
    <property type="project" value="InterPro"/>
</dbReference>
<proteinExistence type="predicted"/>
<feature type="domain" description="HTH deoR-type" evidence="4">
    <location>
        <begin position="12"/>
        <end position="67"/>
    </location>
</feature>
<dbReference type="PANTHER" id="PTHR30363">
    <property type="entry name" value="HTH-TYPE TRANSCRIPTIONAL REGULATOR SRLR-RELATED"/>
    <property type="match status" value="1"/>
</dbReference>
<dbReference type="SMART" id="SM01134">
    <property type="entry name" value="DeoRC"/>
    <property type="match status" value="1"/>
</dbReference>
<dbReference type="STRING" id="526227.Mesil_2850"/>
<dbReference type="EMBL" id="CP002042">
    <property type="protein sequence ID" value="ADH64692.1"/>
    <property type="molecule type" value="Genomic_DNA"/>
</dbReference>
<keyword evidence="2" id="KW-0238">DNA-binding</keyword>
<dbReference type="Proteomes" id="UP000001916">
    <property type="component" value="Chromosome"/>
</dbReference>
<dbReference type="RefSeq" id="WP_013159226.1">
    <property type="nucleotide sequence ID" value="NC_014212.1"/>
</dbReference>
<dbReference type="Gene3D" id="3.40.50.1360">
    <property type="match status" value="1"/>
</dbReference>
<dbReference type="SMART" id="SM00420">
    <property type="entry name" value="HTH_DEOR"/>
    <property type="match status" value="1"/>
</dbReference>